<dbReference type="GO" id="GO:0010468">
    <property type="term" value="P:regulation of gene expression"/>
    <property type="evidence" value="ECO:0007669"/>
    <property type="project" value="UniProtKB-ARBA"/>
</dbReference>
<feature type="region of interest" description="Disordered" evidence="6">
    <location>
        <begin position="478"/>
        <end position="555"/>
    </location>
</feature>
<evidence type="ECO:0000256" key="2">
    <source>
        <dbReference type="ARBA" id="ARBA00022491"/>
    </source>
</evidence>
<dbReference type="SMART" id="SM01401">
    <property type="entry name" value="Sds3"/>
    <property type="match status" value="1"/>
</dbReference>
<evidence type="ECO:0000256" key="6">
    <source>
        <dbReference type="SAM" id="MobiDB-lite"/>
    </source>
</evidence>
<evidence type="ECO:0000313" key="8">
    <source>
        <dbReference type="Proteomes" id="UP000286134"/>
    </source>
</evidence>
<comment type="subcellular location">
    <subcellularLocation>
        <location evidence="1">Nucleus</location>
    </subcellularLocation>
</comment>
<dbReference type="GO" id="GO:0005654">
    <property type="term" value="C:nucleoplasm"/>
    <property type="evidence" value="ECO:0007669"/>
    <property type="project" value="UniProtKB-ARBA"/>
</dbReference>
<evidence type="ECO:0000313" key="7">
    <source>
        <dbReference type="EMBL" id="RKF61994.1"/>
    </source>
</evidence>
<evidence type="ECO:0000256" key="4">
    <source>
        <dbReference type="ARBA" id="ARBA00023163"/>
    </source>
</evidence>
<evidence type="ECO:0000256" key="3">
    <source>
        <dbReference type="ARBA" id="ARBA00023015"/>
    </source>
</evidence>
<dbReference type="STRING" id="212602.A0A420HWZ6"/>
<keyword evidence="5" id="KW-0539">Nucleus</keyword>
<proteinExistence type="predicted"/>
<dbReference type="PANTHER" id="PTHR21964">
    <property type="entry name" value="BREAST CANCER METASTASIS-SUPPRESSOR 1"/>
    <property type="match status" value="1"/>
</dbReference>
<keyword evidence="3" id="KW-0805">Transcription regulation</keyword>
<dbReference type="Gene3D" id="1.20.5.1500">
    <property type="match status" value="1"/>
</dbReference>
<feature type="compositionally biased region" description="Polar residues" evidence="6">
    <location>
        <begin position="479"/>
        <end position="493"/>
    </location>
</feature>
<dbReference type="EMBL" id="MCFK01003705">
    <property type="protein sequence ID" value="RKF61994.1"/>
    <property type="molecule type" value="Genomic_DNA"/>
</dbReference>
<dbReference type="AlphaFoldDB" id="A0A420HWZ6"/>
<name>A0A420HWZ6_9PEZI</name>
<keyword evidence="2" id="KW-0678">Repressor</keyword>
<keyword evidence="4" id="KW-0804">Transcription</keyword>
<accession>A0A420HWZ6</accession>
<protein>
    <submittedName>
        <fullName evidence="7">Putative transcriptional regulatory protein dep1 protein</fullName>
    </submittedName>
</protein>
<evidence type="ECO:0000256" key="1">
    <source>
        <dbReference type="ARBA" id="ARBA00004123"/>
    </source>
</evidence>
<keyword evidence="8" id="KW-1185">Reference proteome</keyword>
<dbReference type="Pfam" id="PF08598">
    <property type="entry name" value="Sds3"/>
    <property type="match status" value="1"/>
</dbReference>
<evidence type="ECO:0000256" key="5">
    <source>
        <dbReference type="ARBA" id="ARBA00023242"/>
    </source>
</evidence>
<organism evidence="7 8">
    <name type="scientific">Erysiphe neolycopersici</name>
    <dbReference type="NCBI Taxonomy" id="212602"/>
    <lineage>
        <taxon>Eukaryota</taxon>
        <taxon>Fungi</taxon>
        <taxon>Dikarya</taxon>
        <taxon>Ascomycota</taxon>
        <taxon>Pezizomycotina</taxon>
        <taxon>Leotiomycetes</taxon>
        <taxon>Erysiphales</taxon>
        <taxon>Erysiphaceae</taxon>
        <taxon>Erysiphe</taxon>
    </lineage>
</organism>
<comment type="caution">
    <text evidence="7">The sequence shown here is derived from an EMBL/GenBank/DDBJ whole genome shotgun (WGS) entry which is preliminary data.</text>
</comment>
<dbReference type="Proteomes" id="UP000286134">
    <property type="component" value="Unassembled WGS sequence"/>
</dbReference>
<reference evidence="7 8" key="1">
    <citation type="journal article" date="2018" name="BMC Genomics">
        <title>Comparative genome analyses reveal sequence features reflecting distinct modes of host-adaptation between dicot and monocot powdery mildew.</title>
        <authorList>
            <person name="Wu Y."/>
            <person name="Ma X."/>
            <person name="Pan Z."/>
            <person name="Kale S.D."/>
            <person name="Song Y."/>
            <person name="King H."/>
            <person name="Zhang Q."/>
            <person name="Presley C."/>
            <person name="Deng X."/>
            <person name="Wei C.I."/>
            <person name="Xiao S."/>
        </authorList>
    </citation>
    <scope>NUCLEOTIDE SEQUENCE [LARGE SCALE GENOMIC DNA]</scope>
    <source>
        <strain evidence="7">UMSG2</strain>
    </source>
</reference>
<dbReference type="OrthoDB" id="20886at2759"/>
<sequence length="577" mass="65818">MNGFEEQDHISDKIHDNESLDITKTFIPSEVYIKPSKAPNNLDSLEMESTIAITNLNSDTRKRKRSTPDGTALDELNESQIKRTGTIMTDCDGYFNEDEIVMAEISPKFTAENIPAEEEGVPEEEESTEDAEKISASMNLMSEIPETDNYPGRIDQKEKFIDESDNLNQEEDLKNTVDQDSIVLENNQQIGEMEMPVNEEEDEDEIAIRNEEATERKRTALDRLGDIERQFSIFRERLYEERLKQLNDEDHMLRQPQPSHPKYLPWLQCIDARRDERIRIAEKQHTYKLQCLKKVAVAQRSQILAQYQQEIRSIREKKLEQLGEQWYKIQNDRRSSAGVCPEFSLKFPRKKSQQLSNHIAYCNEVSVLSGVAKYVGFPAAPNMAPASATELEEDLEKIGRSKRYSQASLHVPLHELAALRAASSNIKFKAAEEQYLEQTSWANTHHQLNSHLMQRQVSSQVPRTVSPLAKAHTPLNRLLPQQGNQNCGSNHQNIESKETLSPKNSIEIPDHNQKILLPYPGNRQLSLSPHSNQSLTNLSDSTNQSSKTRAIHSLKSSTMSPVATVNIDFLRESRLSA</sequence>
<gene>
    <name evidence="7" type="ORF">OnM2_037063</name>
</gene>
<dbReference type="InterPro" id="IPR013907">
    <property type="entry name" value="Sds3"/>
</dbReference>
<feature type="compositionally biased region" description="Polar residues" evidence="6">
    <location>
        <begin position="523"/>
        <end position="555"/>
    </location>
</feature>